<accession>A0A1G6P536</accession>
<dbReference type="EMBL" id="FMYQ01000010">
    <property type="protein sequence ID" value="SDC74606.1"/>
    <property type="molecule type" value="Genomic_DNA"/>
</dbReference>
<feature type="region of interest" description="Disordered" evidence="1">
    <location>
        <begin position="1"/>
        <end position="30"/>
    </location>
</feature>
<dbReference type="AlphaFoldDB" id="A0A1G6P536"/>
<protein>
    <submittedName>
        <fullName evidence="2">Uncharacterized protein</fullName>
    </submittedName>
</protein>
<organism evidence="2 3">
    <name type="scientific">Paraburkholderia lycopersici</name>
    <dbReference type="NCBI Taxonomy" id="416944"/>
    <lineage>
        <taxon>Bacteria</taxon>
        <taxon>Pseudomonadati</taxon>
        <taxon>Pseudomonadota</taxon>
        <taxon>Betaproteobacteria</taxon>
        <taxon>Burkholderiales</taxon>
        <taxon>Burkholderiaceae</taxon>
        <taxon>Paraburkholderia</taxon>
    </lineage>
</organism>
<sequence>MEQTPPALPEKPEPKAPPTPKPPPDRTANTINGVINAFEAIGRFKKWLDTPDPPKPPKAPPAKKDYMAVPPFDIQEIPGAMRKEHMPVAAKLMERWFSGRENGPDETSIVKLDWVLKFAHAKERYEYLVNTAIRSPEVQNNLVEMLFPYRQQIEVFPAKLADSPRELHRRFQFQHAGVGGTLNDNLIRQLRAGKETFATPSDLVAALGTFNFYAAVGHARFSRDRSSLSGAVTAEVTGVWVYVRDDYGFSEQSQYLGHWSKDGLITLPHDEAVTIGNPHVKGNVRYPVYDKDFRQWSARHKHGGDFVIFSDRLYVPVSPPIRLYLKGDAQAFEYKPLDAPNGDVEQVAGSTGRPGNNQAQNKQTNDVARILRLTPDQAQQLHYELGSEPPMGFHEIMERAKDMFDLW</sequence>
<dbReference type="Pfam" id="PF19940">
    <property type="entry name" value="DUF6402"/>
    <property type="match status" value="2"/>
</dbReference>
<reference evidence="3" key="1">
    <citation type="submission" date="2016-09" db="EMBL/GenBank/DDBJ databases">
        <authorList>
            <person name="Varghese N."/>
            <person name="Submissions S."/>
        </authorList>
    </citation>
    <scope>NUCLEOTIDE SEQUENCE [LARGE SCALE GENOMIC DNA]</scope>
    <source>
        <strain evidence="3">TNe-862</strain>
    </source>
</reference>
<feature type="compositionally biased region" description="Pro residues" evidence="1">
    <location>
        <begin position="51"/>
        <end position="60"/>
    </location>
</feature>
<dbReference type="Proteomes" id="UP000198908">
    <property type="component" value="Unassembled WGS sequence"/>
</dbReference>
<feature type="region of interest" description="Disordered" evidence="1">
    <location>
        <begin position="46"/>
        <end position="66"/>
    </location>
</feature>
<gene>
    <name evidence="2" type="ORF">SAMN05421548_11013</name>
</gene>
<proteinExistence type="predicted"/>
<keyword evidence="3" id="KW-1185">Reference proteome</keyword>
<evidence type="ECO:0000313" key="2">
    <source>
        <dbReference type="EMBL" id="SDC74606.1"/>
    </source>
</evidence>
<dbReference type="InterPro" id="IPR045646">
    <property type="entry name" value="DUF6402"/>
</dbReference>
<evidence type="ECO:0000313" key="3">
    <source>
        <dbReference type="Proteomes" id="UP000198908"/>
    </source>
</evidence>
<name>A0A1G6P536_9BURK</name>
<evidence type="ECO:0000256" key="1">
    <source>
        <dbReference type="SAM" id="MobiDB-lite"/>
    </source>
</evidence>